<dbReference type="Proteomes" id="UP001595681">
    <property type="component" value="Unassembled WGS sequence"/>
</dbReference>
<proteinExistence type="predicted"/>
<dbReference type="EMBL" id="JBHRVU010000004">
    <property type="protein sequence ID" value="MFC3439998.1"/>
    <property type="molecule type" value="Genomic_DNA"/>
</dbReference>
<evidence type="ECO:0000313" key="1">
    <source>
        <dbReference type="EMBL" id="MFC3439998.1"/>
    </source>
</evidence>
<gene>
    <name evidence="1" type="ORF">ACFOKF_02090</name>
</gene>
<comment type="caution">
    <text evidence="1">The sequence shown here is derived from an EMBL/GenBank/DDBJ whole genome shotgun (WGS) entry which is preliminary data.</text>
</comment>
<keyword evidence="2" id="KW-1185">Reference proteome</keyword>
<sequence>MERYYSHNALYEQLGKRGCPDFLWAAGSSWMLLYGDRSVPKLLVFVSGASTADLDSAGQDRLRKTRRLARELAKRADPPFGTIEFDDRIEQISGVSLNGASVDMHGLKSWFSSLDLPVREGGMAIKAINDASSSAYHKWQRAALGSTIVATDLDLVRINVASGDPLSLYELKRSYISLDRWSPYPADYRNFDLISDFARMAGVDFSIVYNVRHKTPRFFDDASSLSIFSYSRQEGAKRRGQLSLDAFIGKDAHA</sequence>
<dbReference type="RefSeq" id="WP_380792738.1">
    <property type="nucleotide sequence ID" value="NZ_JBHRVU010000004.1"/>
</dbReference>
<name>A0ABV7N947_9SPHN</name>
<organism evidence="1 2">
    <name type="scientific">Sphingobium rhizovicinum</name>
    <dbReference type="NCBI Taxonomy" id="432308"/>
    <lineage>
        <taxon>Bacteria</taxon>
        <taxon>Pseudomonadati</taxon>
        <taxon>Pseudomonadota</taxon>
        <taxon>Alphaproteobacteria</taxon>
        <taxon>Sphingomonadales</taxon>
        <taxon>Sphingomonadaceae</taxon>
        <taxon>Sphingobium</taxon>
    </lineage>
</organism>
<reference evidence="2" key="1">
    <citation type="journal article" date="2019" name="Int. J. Syst. Evol. Microbiol.">
        <title>The Global Catalogue of Microorganisms (GCM) 10K type strain sequencing project: providing services to taxonomists for standard genome sequencing and annotation.</title>
        <authorList>
            <consortium name="The Broad Institute Genomics Platform"/>
            <consortium name="The Broad Institute Genome Sequencing Center for Infectious Disease"/>
            <person name="Wu L."/>
            <person name="Ma J."/>
        </authorList>
    </citation>
    <scope>NUCLEOTIDE SEQUENCE [LARGE SCALE GENOMIC DNA]</scope>
    <source>
        <strain evidence="2">CCM 7491</strain>
    </source>
</reference>
<accession>A0ABV7N947</accession>
<evidence type="ECO:0000313" key="2">
    <source>
        <dbReference type="Proteomes" id="UP001595681"/>
    </source>
</evidence>
<protein>
    <submittedName>
        <fullName evidence="1">Uncharacterized protein</fullName>
    </submittedName>
</protein>